<reference evidence="2" key="1">
    <citation type="submission" date="2016-10" db="EMBL/GenBank/DDBJ databases">
        <authorList>
            <person name="Varghese N."/>
            <person name="Submissions S."/>
        </authorList>
    </citation>
    <scope>NUCLEOTIDE SEQUENCE [LARGE SCALE GENOMIC DNA]</scope>
    <source>
        <strain evidence="2">DSM 17453</strain>
    </source>
</reference>
<dbReference type="InterPro" id="IPR041055">
    <property type="entry name" value="Kinase-PolyVal"/>
</dbReference>
<evidence type="ECO:0000313" key="2">
    <source>
        <dbReference type="Proteomes" id="UP000199450"/>
    </source>
</evidence>
<dbReference type="AlphaFoldDB" id="A0A1H7Z8R3"/>
<organism evidence="1 2">
    <name type="scientific">Chryseobacterium taichungense</name>
    <dbReference type="NCBI Taxonomy" id="295069"/>
    <lineage>
        <taxon>Bacteria</taxon>
        <taxon>Pseudomonadati</taxon>
        <taxon>Bacteroidota</taxon>
        <taxon>Flavobacteriia</taxon>
        <taxon>Flavobacteriales</taxon>
        <taxon>Weeksellaceae</taxon>
        <taxon>Chryseobacterium group</taxon>
        <taxon>Chryseobacterium</taxon>
    </lineage>
</organism>
<protein>
    <submittedName>
        <fullName evidence="1">Uncharacterized protein</fullName>
    </submittedName>
</protein>
<dbReference type="EMBL" id="FOBV01000004">
    <property type="protein sequence ID" value="SEM54655.1"/>
    <property type="molecule type" value="Genomic_DNA"/>
</dbReference>
<accession>A0A1H7Z8R3</accession>
<evidence type="ECO:0000313" key="1">
    <source>
        <dbReference type="EMBL" id="SEM54655.1"/>
    </source>
</evidence>
<sequence length="212" mass="24902">MLNDIKYELQYILSGKSEVKYGSIIQTVTGYLGRSKETGGLASKGKSFKSQEEIKLVDWINRNNFWYDAIDFSLFVSEGAEQKVYLKDENFVLKLNDSIYYESWLDYFYNLLLNNYFFPDTAYELIGFHMNSNILYAVVKQRFVKVDQLTDLAEVKIFLGNNGFENTRNNDYYNPDLGIILEDLHDENVLTQKGILYFIDTVFYLKSDVFWK</sequence>
<proteinExistence type="predicted"/>
<dbReference type="Proteomes" id="UP000199450">
    <property type="component" value="Unassembled WGS sequence"/>
</dbReference>
<keyword evidence="2" id="KW-1185">Reference proteome</keyword>
<gene>
    <name evidence="1" type="ORF">SAMN05421856_104106</name>
</gene>
<name>A0A1H7Z8R3_9FLAO</name>
<dbReference type="Pfam" id="PF18762">
    <property type="entry name" value="Kinase-PolyVal"/>
    <property type="match status" value="1"/>
</dbReference>
<dbReference type="RefSeq" id="WP_228400905.1">
    <property type="nucleotide sequence ID" value="NZ_FOBV01000004.1"/>
</dbReference>
<dbReference type="STRING" id="295069.SAMN05421856_104106"/>